<dbReference type="Proteomes" id="UP000324091">
    <property type="component" value="Chromosome 18"/>
</dbReference>
<dbReference type="EMBL" id="RHFK02000010">
    <property type="protein sequence ID" value="TWW69472.1"/>
    <property type="molecule type" value="Genomic_DNA"/>
</dbReference>
<feature type="non-terminal residue" evidence="1">
    <location>
        <position position="1"/>
    </location>
</feature>
<reference evidence="1 2" key="1">
    <citation type="submission" date="2019-04" db="EMBL/GenBank/DDBJ databases">
        <title>Chromosome genome assembly for Takifugu flavidus.</title>
        <authorList>
            <person name="Xiao S."/>
        </authorList>
    </citation>
    <scope>NUCLEOTIDE SEQUENCE [LARGE SCALE GENOMIC DNA]</scope>
    <source>
        <strain evidence="1">HTHZ2018</strain>
        <tissue evidence="1">Muscle</tissue>
    </source>
</reference>
<accession>A0A5C6NPC4</accession>
<proteinExistence type="predicted"/>
<gene>
    <name evidence="1" type="ORF">D4764_18G0002780</name>
</gene>
<comment type="caution">
    <text evidence="1">The sequence shown here is derived from an EMBL/GenBank/DDBJ whole genome shotgun (WGS) entry which is preliminary data.</text>
</comment>
<dbReference type="AlphaFoldDB" id="A0A5C6NPC4"/>
<name>A0A5C6NPC4_9TELE</name>
<sequence>GAEVGRADNHRFLGLQVTTDSWTLKTAARVKKETQQQLYLIRLLREGGLNRHPLTEREHSHLEHRYLCCFNLQ</sequence>
<evidence type="ECO:0000313" key="1">
    <source>
        <dbReference type="EMBL" id="TWW69472.1"/>
    </source>
</evidence>
<keyword evidence="2" id="KW-1185">Reference proteome</keyword>
<evidence type="ECO:0000313" key="2">
    <source>
        <dbReference type="Proteomes" id="UP000324091"/>
    </source>
</evidence>
<protein>
    <submittedName>
        <fullName evidence="1">Uncharacterized protein</fullName>
    </submittedName>
</protein>
<organism evidence="1 2">
    <name type="scientific">Takifugu flavidus</name>
    <name type="common">sansaifugu</name>
    <dbReference type="NCBI Taxonomy" id="433684"/>
    <lineage>
        <taxon>Eukaryota</taxon>
        <taxon>Metazoa</taxon>
        <taxon>Chordata</taxon>
        <taxon>Craniata</taxon>
        <taxon>Vertebrata</taxon>
        <taxon>Euteleostomi</taxon>
        <taxon>Actinopterygii</taxon>
        <taxon>Neopterygii</taxon>
        <taxon>Teleostei</taxon>
        <taxon>Neoteleostei</taxon>
        <taxon>Acanthomorphata</taxon>
        <taxon>Eupercaria</taxon>
        <taxon>Tetraodontiformes</taxon>
        <taxon>Tetradontoidea</taxon>
        <taxon>Tetraodontidae</taxon>
        <taxon>Takifugu</taxon>
    </lineage>
</organism>